<dbReference type="Pfam" id="PF00179">
    <property type="entry name" value="UQ_con"/>
    <property type="match status" value="1"/>
</dbReference>
<dbReference type="SUPFAM" id="SSF54495">
    <property type="entry name" value="UBC-like"/>
    <property type="match status" value="1"/>
</dbReference>
<dbReference type="Gene3D" id="3.10.110.10">
    <property type="entry name" value="Ubiquitin Conjugating Enzyme"/>
    <property type="match status" value="1"/>
</dbReference>
<dbReference type="InterPro" id="IPR050113">
    <property type="entry name" value="Ub_conjugating_enzyme"/>
</dbReference>
<dbReference type="InterPro" id="IPR016135">
    <property type="entry name" value="UBQ-conjugating_enzyme/RWD"/>
</dbReference>
<reference evidence="3 4" key="1">
    <citation type="submission" date="2020-02" db="EMBL/GenBank/DDBJ databases">
        <title>Draft genome sequence of Haematococcus lacustris strain NIES-144.</title>
        <authorList>
            <person name="Morimoto D."/>
            <person name="Nakagawa S."/>
            <person name="Yoshida T."/>
            <person name="Sawayama S."/>
        </authorList>
    </citation>
    <scope>NUCLEOTIDE SEQUENCE [LARGE SCALE GENOMIC DNA]</scope>
    <source>
        <strain evidence="3 4">NIES-144</strain>
    </source>
</reference>
<feature type="compositionally biased region" description="Pro residues" evidence="1">
    <location>
        <begin position="245"/>
        <end position="254"/>
    </location>
</feature>
<comment type="caution">
    <text evidence="3">The sequence shown here is derived from an EMBL/GenBank/DDBJ whole genome shotgun (WGS) entry which is preliminary data.</text>
</comment>
<evidence type="ECO:0000313" key="3">
    <source>
        <dbReference type="EMBL" id="GFH25978.1"/>
    </source>
</evidence>
<evidence type="ECO:0000259" key="2">
    <source>
        <dbReference type="PROSITE" id="PS50127"/>
    </source>
</evidence>
<sequence length="270" mass="29602">MPPTGLNLKNAGVKRILQEIKEVQADTSGDFIAEALEDDIFEWHFVIRGPADSEFEGGIYHGRILLPAEYPFKPPGFMMLTPSGRFETGVKICLTISSYHPEQWQPSWSVRTALTALVAFMPTPAGSAVGSLDYTKEERRALAIKSRTTIPKFGSAERQRITDEMHARMLALPTPQARLLRRRLWATGWASTMHMSCCRPATCRGTSFGGLPLGPVVGKPLLPQPLCPLHPPPPQKCPAANPVAHPIPTPPAQPPARTQLEVTPPQPSPR</sequence>
<protein>
    <recommendedName>
        <fullName evidence="2">UBC core domain-containing protein</fullName>
    </recommendedName>
</protein>
<evidence type="ECO:0000313" key="4">
    <source>
        <dbReference type="Proteomes" id="UP000485058"/>
    </source>
</evidence>
<dbReference type="InterPro" id="IPR000608">
    <property type="entry name" value="UBC"/>
</dbReference>
<accession>A0A6A0A2W6</accession>
<name>A0A6A0A2W6_HAELA</name>
<feature type="domain" description="UBC core" evidence="2">
    <location>
        <begin position="11"/>
        <end position="159"/>
    </location>
</feature>
<organism evidence="3 4">
    <name type="scientific">Haematococcus lacustris</name>
    <name type="common">Green alga</name>
    <name type="synonym">Haematococcus pluvialis</name>
    <dbReference type="NCBI Taxonomy" id="44745"/>
    <lineage>
        <taxon>Eukaryota</taxon>
        <taxon>Viridiplantae</taxon>
        <taxon>Chlorophyta</taxon>
        <taxon>core chlorophytes</taxon>
        <taxon>Chlorophyceae</taxon>
        <taxon>CS clade</taxon>
        <taxon>Chlamydomonadales</taxon>
        <taxon>Haematococcaceae</taxon>
        <taxon>Haematococcus</taxon>
    </lineage>
</organism>
<gene>
    <name evidence="3" type="ORF">HaLaN_24040</name>
</gene>
<dbReference type="SMART" id="SM00212">
    <property type="entry name" value="UBCc"/>
    <property type="match status" value="1"/>
</dbReference>
<dbReference type="AlphaFoldDB" id="A0A6A0A2W6"/>
<dbReference type="CDD" id="cd23799">
    <property type="entry name" value="UBCc_UBE2J"/>
    <property type="match status" value="1"/>
</dbReference>
<feature type="region of interest" description="Disordered" evidence="1">
    <location>
        <begin position="230"/>
        <end position="270"/>
    </location>
</feature>
<dbReference type="EMBL" id="BLLF01002978">
    <property type="protein sequence ID" value="GFH25978.1"/>
    <property type="molecule type" value="Genomic_DNA"/>
</dbReference>
<dbReference type="PANTHER" id="PTHR24067">
    <property type="entry name" value="UBIQUITIN-CONJUGATING ENZYME E2"/>
    <property type="match status" value="1"/>
</dbReference>
<dbReference type="Proteomes" id="UP000485058">
    <property type="component" value="Unassembled WGS sequence"/>
</dbReference>
<dbReference type="PROSITE" id="PS50127">
    <property type="entry name" value="UBC_2"/>
    <property type="match status" value="1"/>
</dbReference>
<proteinExistence type="predicted"/>
<dbReference type="FunFam" id="3.10.110.10:FF:000056">
    <property type="entry name" value="ubiquitin-conjugating enzyme E2 32"/>
    <property type="match status" value="1"/>
</dbReference>
<keyword evidence="4" id="KW-1185">Reference proteome</keyword>
<evidence type="ECO:0000256" key="1">
    <source>
        <dbReference type="SAM" id="MobiDB-lite"/>
    </source>
</evidence>